<evidence type="ECO:0000313" key="2">
    <source>
        <dbReference type="Proteomes" id="UP000326202"/>
    </source>
</evidence>
<reference evidence="1 2" key="1">
    <citation type="submission" date="2019-08" db="EMBL/GenBank/DDBJ databases">
        <title>Hyperibacter terrae gen. nov., sp. nov. and Hyperibacter viscosus sp. nov., two new members in the family Rhodospirillaceae isolated from the rhizosphere of Hypericum perforatum.</title>
        <authorList>
            <person name="Noviana Z."/>
        </authorList>
    </citation>
    <scope>NUCLEOTIDE SEQUENCE [LARGE SCALE GENOMIC DNA]</scope>
    <source>
        <strain evidence="1 2">R5913</strain>
    </source>
</reference>
<organism evidence="1 2">
    <name type="scientific">Hypericibacter terrae</name>
    <dbReference type="NCBI Taxonomy" id="2602015"/>
    <lineage>
        <taxon>Bacteria</taxon>
        <taxon>Pseudomonadati</taxon>
        <taxon>Pseudomonadota</taxon>
        <taxon>Alphaproteobacteria</taxon>
        <taxon>Rhodospirillales</taxon>
        <taxon>Dongiaceae</taxon>
        <taxon>Hypericibacter</taxon>
    </lineage>
</organism>
<dbReference type="GO" id="GO:0006508">
    <property type="term" value="P:proteolysis"/>
    <property type="evidence" value="ECO:0007669"/>
    <property type="project" value="InterPro"/>
</dbReference>
<name>A0A5J6MQY4_9PROT</name>
<protein>
    <submittedName>
        <fullName evidence="1">Membrane dipeptidase</fullName>
    </submittedName>
</protein>
<dbReference type="Pfam" id="PF01244">
    <property type="entry name" value="Peptidase_M19"/>
    <property type="match status" value="1"/>
</dbReference>
<dbReference type="InterPro" id="IPR032466">
    <property type="entry name" value="Metal_Hydrolase"/>
</dbReference>
<dbReference type="KEGG" id="htq:FRZ44_25820"/>
<proteinExistence type="predicted"/>
<dbReference type="Gene3D" id="3.20.20.140">
    <property type="entry name" value="Metal-dependent hydrolases"/>
    <property type="match status" value="1"/>
</dbReference>
<dbReference type="Proteomes" id="UP000326202">
    <property type="component" value="Chromosome"/>
</dbReference>
<accession>A0A5J6MQY4</accession>
<dbReference type="SUPFAM" id="SSF51556">
    <property type="entry name" value="Metallo-dependent hydrolases"/>
    <property type="match status" value="1"/>
</dbReference>
<dbReference type="PANTHER" id="PTHR10443">
    <property type="entry name" value="MICROSOMAL DIPEPTIDASE"/>
    <property type="match status" value="1"/>
</dbReference>
<dbReference type="GO" id="GO:0070573">
    <property type="term" value="F:metallodipeptidase activity"/>
    <property type="evidence" value="ECO:0007669"/>
    <property type="project" value="InterPro"/>
</dbReference>
<evidence type="ECO:0000313" key="1">
    <source>
        <dbReference type="EMBL" id="QEX17286.1"/>
    </source>
</evidence>
<keyword evidence="2" id="KW-1185">Reference proteome</keyword>
<dbReference type="PROSITE" id="PS51365">
    <property type="entry name" value="RENAL_DIPEPTIDASE_2"/>
    <property type="match status" value="1"/>
</dbReference>
<sequence length="329" mass="36796">MAASKNQNRMIIDGLQADECDLEVFEEWHKGGVSCVHVTCMNYTFDNTREALSALSRWRRAFRNHADLIRPATTAKEVRAIAAEGRTAVILGFQNTLPLEDDLALVEIFYDLGIRAIQMSYNHQGLAGSGCLEPNDTGLSLYGKKIIAEMNRLGMVVDTSHCGIKTTMDSIEQSTAPIAVTHSNSLSFSSEVELKHRLKSDEIMKALVRKGGMFGMVLFPAMLPGGMNCTLKRFVDLIEHTANIVGAKNLGLGTDFVWRRPLSYIKQVRTGRGTFDWASVVPPKWPDWMKTPADFPRIADELAARKWSESDIDGYMGRNWLDFYERVIG</sequence>
<dbReference type="AlphaFoldDB" id="A0A5J6MQY4"/>
<dbReference type="PANTHER" id="PTHR10443:SF12">
    <property type="entry name" value="DIPEPTIDASE"/>
    <property type="match status" value="1"/>
</dbReference>
<gene>
    <name evidence="1" type="ORF">FRZ44_25820</name>
</gene>
<dbReference type="InterPro" id="IPR008257">
    <property type="entry name" value="Pept_M19"/>
</dbReference>
<dbReference type="EMBL" id="CP042906">
    <property type="protein sequence ID" value="QEX17286.1"/>
    <property type="molecule type" value="Genomic_DNA"/>
</dbReference>